<evidence type="ECO:0000313" key="2">
    <source>
        <dbReference type="EMBL" id="MZL68824.1"/>
    </source>
</evidence>
<accession>A0ABW9WSQ5</accession>
<dbReference type="EMBL" id="WWVX01000002">
    <property type="protein sequence ID" value="MZL68824.1"/>
    <property type="molecule type" value="Genomic_DNA"/>
</dbReference>
<sequence>MGGRQLKLVPVGPAGAEETARIAVEGAKARGIRHLVVASSSGATAELFRDCGLQVTVVTLAYGSKEPGKNVMEEAERQKLKDWGFSVCTAAHALSAAERAVSGANGGMYPLEIVANALRMFSQGTKVCVECSTMAMDGGYLPFGEDVVAVGGTSLGCDTALILRPSYSSKLFATKVKEVLCLPGKEGE</sequence>
<dbReference type="Proteomes" id="UP000474718">
    <property type="component" value="Unassembled WGS sequence"/>
</dbReference>
<proteinExistence type="predicted"/>
<feature type="domain" description="Pyruvate kinase C-terminal" evidence="1">
    <location>
        <begin position="17"/>
        <end position="160"/>
    </location>
</feature>
<dbReference type="PIRSF" id="PIRSF016138">
    <property type="entry name" value="UCP016138"/>
    <property type="match status" value="1"/>
</dbReference>
<dbReference type="Gene3D" id="3.40.1380.20">
    <property type="entry name" value="Pyruvate kinase, C-terminal domain"/>
    <property type="match status" value="1"/>
</dbReference>
<reference evidence="2 3" key="1">
    <citation type="journal article" date="2019" name="Nat. Med.">
        <title>A library of human gut bacterial isolates paired with longitudinal multiomics data enables mechanistic microbiome research.</title>
        <authorList>
            <person name="Poyet M."/>
            <person name="Groussin M."/>
            <person name="Gibbons S.M."/>
            <person name="Avila-Pacheco J."/>
            <person name="Jiang X."/>
            <person name="Kearney S.M."/>
            <person name="Perrotta A.R."/>
            <person name="Berdy B."/>
            <person name="Zhao S."/>
            <person name="Lieberman T.D."/>
            <person name="Swanson P.K."/>
            <person name="Smith M."/>
            <person name="Roesemann S."/>
            <person name="Alexander J.E."/>
            <person name="Rich S.A."/>
            <person name="Livny J."/>
            <person name="Vlamakis H."/>
            <person name="Clish C."/>
            <person name="Bullock K."/>
            <person name="Deik A."/>
            <person name="Scott J."/>
            <person name="Pierce K.A."/>
            <person name="Xavier R.J."/>
            <person name="Alm E.J."/>
        </authorList>
    </citation>
    <scope>NUCLEOTIDE SEQUENCE [LARGE SCALE GENOMIC DNA]</scope>
    <source>
        <strain evidence="2 3">BIOML-A2</strain>
    </source>
</reference>
<organism evidence="2 3">
    <name type="scientific">Bittarella massiliensis</name>
    <name type="common">ex Durand et al. 2017</name>
    <dbReference type="NCBI Taxonomy" id="1720313"/>
    <lineage>
        <taxon>Bacteria</taxon>
        <taxon>Bacillati</taxon>
        <taxon>Bacillota</taxon>
        <taxon>Clostridia</taxon>
        <taxon>Eubacteriales</taxon>
        <taxon>Oscillospiraceae</taxon>
        <taxon>Bittarella (ex Durand et al. 2017)</taxon>
    </lineage>
</organism>
<gene>
    <name evidence="2" type="ORF">GT747_03415</name>
</gene>
<evidence type="ECO:0000313" key="3">
    <source>
        <dbReference type="Proteomes" id="UP000474718"/>
    </source>
</evidence>
<evidence type="ECO:0000259" key="1">
    <source>
        <dbReference type="Pfam" id="PF02887"/>
    </source>
</evidence>
<protein>
    <recommendedName>
        <fullName evidence="1">Pyruvate kinase C-terminal domain-containing protein</fullName>
    </recommendedName>
</protein>
<dbReference type="SUPFAM" id="SSF52935">
    <property type="entry name" value="PK C-terminal domain-like"/>
    <property type="match status" value="1"/>
</dbReference>
<dbReference type="InterPro" id="IPR015795">
    <property type="entry name" value="Pyrv_Knase_C"/>
</dbReference>
<dbReference type="InterPro" id="IPR036918">
    <property type="entry name" value="Pyrv_Knase_C_sf"/>
</dbReference>
<name>A0ABW9WSQ5_9FIRM</name>
<dbReference type="Pfam" id="PF02887">
    <property type="entry name" value="PK_C"/>
    <property type="match status" value="1"/>
</dbReference>
<comment type="caution">
    <text evidence="2">The sequence shown here is derived from an EMBL/GenBank/DDBJ whole genome shotgun (WGS) entry which is preliminary data.</text>
</comment>
<dbReference type="InterPro" id="IPR015074">
    <property type="entry name" value="DUF1867"/>
</dbReference>
<keyword evidence="3" id="KW-1185">Reference proteome</keyword>